<dbReference type="AlphaFoldDB" id="A0A1E3XFC4"/>
<dbReference type="SUPFAM" id="SSF52172">
    <property type="entry name" value="CheY-like"/>
    <property type="match status" value="1"/>
</dbReference>
<proteinExistence type="predicted"/>
<gene>
    <name evidence="4" type="ORF">SCARUB_00464</name>
</gene>
<dbReference type="CDD" id="cd17534">
    <property type="entry name" value="REC_DC-like"/>
    <property type="match status" value="1"/>
</dbReference>
<dbReference type="Pfam" id="PF00072">
    <property type="entry name" value="Response_reg"/>
    <property type="match status" value="1"/>
</dbReference>
<evidence type="ECO:0000259" key="3">
    <source>
        <dbReference type="PROSITE" id="PS50110"/>
    </source>
</evidence>
<dbReference type="PANTHER" id="PTHR44591">
    <property type="entry name" value="STRESS RESPONSE REGULATOR PROTEIN 1"/>
    <property type="match status" value="1"/>
</dbReference>
<reference evidence="4 5" key="1">
    <citation type="submission" date="2016-07" db="EMBL/GenBank/DDBJ databases">
        <title>Draft genome of Scalindua rubra, obtained from a brine-seawater interface in the Red Sea, sheds light on salt adaptation in anammox bacteria.</title>
        <authorList>
            <person name="Speth D.R."/>
            <person name="Lagkouvardos I."/>
            <person name="Wang Y."/>
            <person name="Qian P.-Y."/>
            <person name="Dutilh B.E."/>
            <person name="Jetten M.S."/>
        </authorList>
    </citation>
    <scope>NUCLEOTIDE SEQUENCE [LARGE SCALE GENOMIC DNA]</scope>
    <source>
        <strain evidence="4">BSI-1</strain>
    </source>
</reference>
<evidence type="ECO:0000256" key="1">
    <source>
        <dbReference type="ARBA" id="ARBA00022553"/>
    </source>
</evidence>
<dbReference type="Proteomes" id="UP000094056">
    <property type="component" value="Unassembled WGS sequence"/>
</dbReference>
<feature type="domain" description="Response regulatory" evidence="3">
    <location>
        <begin position="3"/>
        <end position="102"/>
    </location>
</feature>
<dbReference type="PROSITE" id="PS50110">
    <property type="entry name" value="RESPONSE_REGULATORY"/>
    <property type="match status" value="1"/>
</dbReference>
<dbReference type="Gene3D" id="3.40.50.2300">
    <property type="match status" value="1"/>
</dbReference>
<feature type="modified residue" description="4-aspartylphosphate" evidence="2">
    <location>
        <position position="53"/>
    </location>
</feature>
<name>A0A1E3XFC4_9BACT</name>
<sequence>MRRIMLVDDEAVITMQLERRLSSMGYDVVGTASSGEESVSITRDLSPDLILMDIVMDGKLDGIDAAEIIKKEQDIPIIFLTAYTDDKFIERAKNVEPFRIYC</sequence>
<evidence type="ECO:0000313" key="4">
    <source>
        <dbReference type="EMBL" id="ODS34333.1"/>
    </source>
</evidence>
<evidence type="ECO:0000256" key="2">
    <source>
        <dbReference type="PROSITE-ProRule" id="PRU00169"/>
    </source>
</evidence>
<protein>
    <submittedName>
        <fullName evidence="4">Response regulator</fullName>
    </submittedName>
</protein>
<accession>A0A1E3XFC4</accession>
<dbReference type="SMART" id="SM00448">
    <property type="entry name" value="REC"/>
    <property type="match status" value="1"/>
</dbReference>
<keyword evidence="1 2" id="KW-0597">Phosphoprotein</keyword>
<dbReference type="InterPro" id="IPR011006">
    <property type="entry name" value="CheY-like_superfamily"/>
</dbReference>
<comment type="caution">
    <text evidence="4">The sequence shown here is derived from an EMBL/GenBank/DDBJ whole genome shotgun (WGS) entry which is preliminary data.</text>
</comment>
<organism evidence="4 5">
    <name type="scientific">Candidatus Scalindua rubra</name>
    <dbReference type="NCBI Taxonomy" id="1872076"/>
    <lineage>
        <taxon>Bacteria</taxon>
        <taxon>Pseudomonadati</taxon>
        <taxon>Planctomycetota</taxon>
        <taxon>Candidatus Brocadiia</taxon>
        <taxon>Candidatus Brocadiales</taxon>
        <taxon>Candidatus Scalinduaceae</taxon>
        <taxon>Candidatus Scalindua</taxon>
    </lineage>
</organism>
<evidence type="ECO:0000313" key="5">
    <source>
        <dbReference type="Proteomes" id="UP000094056"/>
    </source>
</evidence>
<dbReference type="InterPro" id="IPR050595">
    <property type="entry name" value="Bact_response_regulator"/>
</dbReference>
<dbReference type="EMBL" id="MAYW01000008">
    <property type="protein sequence ID" value="ODS34333.1"/>
    <property type="molecule type" value="Genomic_DNA"/>
</dbReference>
<dbReference type="GO" id="GO:0000160">
    <property type="term" value="P:phosphorelay signal transduction system"/>
    <property type="evidence" value="ECO:0007669"/>
    <property type="project" value="InterPro"/>
</dbReference>
<dbReference type="InterPro" id="IPR001789">
    <property type="entry name" value="Sig_transdc_resp-reg_receiver"/>
</dbReference>
<dbReference type="PANTHER" id="PTHR44591:SF3">
    <property type="entry name" value="RESPONSE REGULATORY DOMAIN-CONTAINING PROTEIN"/>
    <property type="match status" value="1"/>
</dbReference>